<dbReference type="Proteomes" id="UP000309215">
    <property type="component" value="Unassembled WGS sequence"/>
</dbReference>
<comment type="caution">
    <text evidence="1">The sequence shown here is derived from an EMBL/GenBank/DDBJ whole genome shotgun (WGS) entry which is preliminary data.</text>
</comment>
<keyword evidence="2" id="KW-1185">Reference proteome</keyword>
<accession>A0A4U1IGW8</accession>
<dbReference type="AlphaFoldDB" id="A0A4U1IGW8"/>
<evidence type="ECO:0000313" key="2">
    <source>
        <dbReference type="Proteomes" id="UP000309215"/>
    </source>
</evidence>
<evidence type="ECO:0008006" key="3">
    <source>
        <dbReference type="Google" id="ProtNLM"/>
    </source>
</evidence>
<proteinExistence type="predicted"/>
<name>A0A4U1IGW8_9BACT</name>
<dbReference type="RefSeq" id="WP_136936266.1">
    <property type="nucleotide sequence ID" value="NZ_SSMQ01000127.1"/>
</dbReference>
<sequence length="308" mass="31799">MPYKSLSAPRRVESLDADVRGAAAVDNPGLVAMVSAAPARLAVVPIGSGTNKTVNLSFGQGDEVAMLSRDVALVRSENEVWAVLDIHHRAKLERVAGDVRSLRGRPSGEHALALTWDGNAIQLSVSGNEVEARPFALRGNVKVADVGAVDTTVVVEVPGGLELRMHPGPTPEPGANGRVGLPAEAKKFDRLSSGAALHVLYKKGDSAACIVTQRGGRLATKMVDIGVPITCAAVSETSLVVGFADGRAALFDGATLDAAGGGPMTPTHALSLGARGEPTTMLITNKGSAWVWVGTSGGEVVRVSLPRK</sequence>
<protein>
    <recommendedName>
        <fullName evidence="3">WD40 repeat domain-containing protein</fullName>
    </recommendedName>
</protein>
<evidence type="ECO:0000313" key="1">
    <source>
        <dbReference type="EMBL" id="TKC93049.1"/>
    </source>
</evidence>
<dbReference type="EMBL" id="SSMQ01000127">
    <property type="protein sequence ID" value="TKC93049.1"/>
    <property type="molecule type" value="Genomic_DNA"/>
</dbReference>
<reference evidence="1 2" key="1">
    <citation type="submission" date="2019-04" db="EMBL/GenBank/DDBJ databases">
        <authorList>
            <person name="Li Y."/>
            <person name="Wang J."/>
        </authorList>
    </citation>
    <scope>NUCLEOTIDE SEQUENCE [LARGE SCALE GENOMIC DNA]</scope>
    <source>
        <strain evidence="1 2">DSM 14668</strain>
    </source>
</reference>
<dbReference type="OrthoDB" id="5493550at2"/>
<gene>
    <name evidence="1" type="ORF">E8A74_49840</name>
</gene>
<organism evidence="1 2">
    <name type="scientific">Polyangium fumosum</name>
    <dbReference type="NCBI Taxonomy" id="889272"/>
    <lineage>
        <taxon>Bacteria</taxon>
        <taxon>Pseudomonadati</taxon>
        <taxon>Myxococcota</taxon>
        <taxon>Polyangia</taxon>
        <taxon>Polyangiales</taxon>
        <taxon>Polyangiaceae</taxon>
        <taxon>Polyangium</taxon>
    </lineage>
</organism>